<keyword evidence="3" id="KW-0443">Lipid metabolism</keyword>
<dbReference type="EMBL" id="BEXD01000570">
    <property type="protein sequence ID" value="GBB88577.1"/>
    <property type="molecule type" value="Genomic_DNA"/>
</dbReference>
<evidence type="ECO:0000256" key="4">
    <source>
        <dbReference type="SAM" id="Coils"/>
    </source>
</evidence>
<dbReference type="FunFam" id="3.90.226.10:FF:000049">
    <property type="entry name" value="Enoyl-CoA delta isomerase 3"/>
    <property type="match status" value="1"/>
</dbReference>
<feature type="coiled-coil region" evidence="4">
    <location>
        <begin position="253"/>
        <end position="280"/>
    </location>
</feature>
<keyword evidence="6" id="KW-1185">Reference proteome</keyword>
<evidence type="ECO:0000313" key="5">
    <source>
        <dbReference type="EMBL" id="GBB88577.1"/>
    </source>
</evidence>
<dbReference type="GO" id="GO:0004165">
    <property type="term" value="F:delta(3)-delta(2)-enoyl-CoA isomerase activity"/>
    <property type="evidence" value="ECO:0007669"/>
    <property type="project" value="UniProtKB-EC"/>
</dbReference>
<sequence length="333" mass="37561">MEVGDYQGNSLRQRISKMNIKTAFPDASNQMVTLVREGPLFILTMKTGENRFNTKFIEALFGALDEIEKVREQEDGEPATLITTGEGKFFSNGLDLEHALTTPGFFDDYYLKLLIRILTFPIPTVAAINGHAFAGGFMLALAHDYRVMRNDRGFLCMNEVDIPSPLHPGMAAIVRIKMTPKVYRDCILQAHRFSAKEALEKELVEGIASESELLEKAKELGLKCAGKAKAGAIYGLLKQEMYVEGIKYLSLQIELKDAVIRSKEDKIAQLQEALIAYKDALIKSQKDLIAVLKDYPKQPTKDDCNWIHTSQANPYEGKGKKKIFFAFFKWFFI</sequence>
<protein>
    <submittedName>
        <fullName evidence="5">Uncharacterized protein</fullName>
    </submittedName>
</protein>
<evidence type="ECO:0000256" key="1">
    <source>
        <dbReference type="ARBA" id="ARBA00000452"/>
    </source>
</evidence>
<dbReference type="InterPro" id="IPR001753">
    <property type="entry name" value="Enoyl-CoA_hydra/iso"/>
</dbReference>
<proteinExistence type="predicted"/>
<dbReference type="InterPro" id="IPR029045">
    <property type="entry name" value="ClpP/crotonase-like_dom_sf"/>
</dbReference>
<comment type="catalytic activity">
    <reaction evidence="2">
        <text>a (3E)-enoyl-CoA = a 4-saturated (2E)-enoyl-CoA</text>
        <dbReference type="Rhea" id="RHEA:45228"/>
        <dbReference type="ChEBI" id="CHEBI:58521"/>
        <dbReference type="ChEBI" id="CHEBI:85097"/>
        <dbReference type="EC" id="5.3.3.8"/>
    </reaction>
</comment>
<comment type="caution">
    <text evidence="5">The sequence shown here is derived from an EMBL/GenBank/DDBJ whole genome shotgun (WGS) entry which is preliminary data.</text>
</comment>
<dbReference type="GO" id="GO:0006635">
    <property type="term" value="P:fatty acid beta-oxidation"/>
    <property type="evidence" value="ECO:0007669"/>
    <property type="project" value="TreeGrafter"/>
</dbReference>
<dbReference type="GO" id="GO:0005777">
    <property type="term" value="C:peroxisome"/>
    <property type="evidence" value="ECO:0007669"/>
    <property type="project" value="TreeGrafter"/>
</dbReference>
<reference evidence="5 6" key="1">
    <citation type="submission" date="2017-11" db="EMBL/GenBank/DDBJ databases">
        <title>The genome of Rhizophagus clarus HR1 reveals common genetic basis of auxotrophy among arbuscular mycorrhizal fungi.</title>
        <authorList>
            <person name="Kobayashi Y."/>
        </authorList>
    </citation>
    <scope>NUCLEOTIDE SEQUENCE [LARGE SCALE GENOMIC DNA]</scope>
    <source>
        <strain evidence="5 6">HR1</strain>
    </source>
</reference>
<dbReference type="Proteomes" id="UP000247702">
    <property type="component" value="Unassembled WGS sequence"/>
</dbReference>
<dbReference type="PANTHER" id="PTHR11941:SF75">
    <property type="entry name" value="ENOYL-COA HYDRATASE_ISOMERASE FAMILY PROTEIN"/>
    <property type="match status" value="1"/>
</dbReference>
<dbReference type="AlphaFoldDB" id="A0A2Z6QEE8"/>
<comment type="catalytic activity">
    <reaction evidence="1">
        <text>a (3Z)-enoyl-CoA = a 4-saturated (2E)-enoyl-CoA</text>
        <dbReference type="Rhea" id="RHEA:45900"/>
        <dbReference type="ChEBI" id="CHEBI:85097"/>
        <dbReference type="ChEBI" id="CHEBI:85489"/>
        <dbReference type="EC" id="5.3.3.8"/>
    </reaction>
</comment>
<evidence type="ECO:0000256" key="3">
    <source>
        <dbReference type="ARBA" id="ARBA00023098"/>
    </source>
</evidence>
<gene>
    <name evidence="5" type="ORF">RclHR1_15100004</name>
</gene>
<dbReference type="SUPFAM" id="SSF52096">
    <property type="entry name" value="ClpP/crotonase"/>
    <property type="match status" value="1"/>
</dbReference>
<dbReference type="Pfam" id="PF00378">
    <property type="entry name" value="ECH_1"/>
    <property type="match status" value="1"/>
</dbReference>
<dbReference type="PANTHER" id="PTHR11941">
    <property type="entry name" value="ENOYL-COA HYDRATASE-RELATED"/>
    <property type="match status" value="1"/>
</dbReference>
<name>A0A2Z6QEE8_9GLOM</name>
<organism evidence="5 6">
    <name type="scientific">Rhizophagus clarus</name>
    <dbReference type="NCBI Taxonomy" id="94130"/>
    <lineage>
        <taxon>Eukaryota</taxon>
        <taxon>Fungi</taxon>
        <taxon>Fungi incertae sedis</taxon>
        <taxon>Mucoromycota</taxon>
        <taxon>Glomeromycotina</taxon>
        <taxon>Glomeromycetes</taxon>
        <taxon>Glomerales</taxon>
        <taxon>Glomeraceae</taxon>
        <taxon>Rhizophagus</taxon>
    </lineage>
</organism>
<dbReference type="Gene3D" id="3.90.226.10">
    <property type="entry name" value="2-enoyl-CoA Hydratase, Chain A, domain 1"/>
    <property type="match status" value="1"/>
</dbReference>
<evidence type="ECO:0000256" key="2">
    <source>
        <dbReference type="ARBA" id="ARBA00000765"/>
    </source>
</evidence>
<keyword evidence="4" id="KW-0175">Coiled coil</keyword>
<dbReference type="STRING" id="94130.A0A2Z6QEE8"/>
<dbReference type="CDD" id="cd06558">
    <property type="entry name" value="crotonase-like"/>
    <property type="match status" value="1"/>
</dbReference>
<evidence type="ECO:0000313" key="6">
    <source>
        <dbReference type="Proteomes" id="UP000247702"/>
    </source>
</evidence>
<accession>A0A2Z6QEE8</accession>